<keyword evidence="5" id="KW-0472">Membrane</keyword>
<evidence type="ECO:0000256" key="2">
    <source>
        <dbReference type="ARBA" id="ARBA00022723"/>
    </source>
</evidence>
<dbReference type="GO" id="GO:0005507">
    <property type="term" value="F:copper ion binding"/>
    <property type="evidence" value="ECO:0007669"/>
    <property type="project" value="InterPro"/>
</dbReference>
<dbReference type="InterPro" id="IPR032694">
    <property type="entry name" value="CopC/D"/>
</dbReference>
<dbReference type="InterPro" id="IPR014756">
    <property type="entry name" value="Ig_E-set"/>
</dbReference>
<keyword evidence="5" id="KW-0812">Transmembrane</keyword>
<keyword evidence="3" id="KW-0732">Signal</keyword>
<keyword evidence="4" id="KW-0186">Copper</keyword>
<accession>A0A5Q6RP36</accession>
<dbReference type="SUPFAM" id="SSF81296">
    <property type="entry name" value="E set domains"/>
    <property type="match status" value="1"/>
</dbReference>
<comment type="subcellular location">
    <subcellularLocation>
        <location evidence="1">Cell envelope</location>
    </subcellularLocation>
</comment>
<dbReference type="PANTHER" id="PTHR34820:SF4">
    <property type="entry name" value="INNER MEMBRANE PROTEIN YEBZ"/>
    <property type="match status" value="1"/>
</dbReference>
<feature type="transmembrane region" description="Helical" evidence="5">
    <location>
        <begin position="154"/>
        <end position="171"/>
    </location>
</feature>
<dbReference type="EMBL" id="VDFQ02000006">
    <property type="protein sequence ID" value="KAA1419791.1"/>
    <property type="molecule type" value="Genomic_DNA"/>
</dbReference>
<dbReference type="InterPro" id="IPR014755">
    <property type="entry name" value="Cu-Rt/internalin_Ig-like"/>
</dbReference>
<dbReference type="InterPro" id="IPR007348">
    <property type="entry name" value="CopC_dom"/>
</dbReference>
<feature type="domain" description="CopC" evidence="6">
    <location>
        <begin position="35"/>
        <end position="127"/>
    </location>
</feature>
<dbReference type="GO" id="GO:0006825">
    <property type="term" value="P:copper ion transport"/>
    <property type="evidence" value="ECO:0007669"/>
    <property type="project" value="InterPro"/>
</dbReference>
<evidence type="ECO:0000259" key="6">
    <source>
        <dbReference type="Pfam" id="PF04234"/>
    </source>
</evidence>
<evidence type="ECO:0000313" key="7">
    <source>
        <dbReference type="EMBL" id="KAA1419791.1"/>
    </source>
</evidence>
<dbReference type="GO" id="GO:0042597">
    <property type="term" value="C:periplasmic space"/>
    <property type="evidence" value="ECO:0007669"/>
    <property type="project" value="InterPro"/>
</dbReference>
<proteinExistence type="predicted"/>
<dbReference type="Proteomes" id="UP000307768">
    <property type="component" value="Unassembled WGS sequence"/>
</dbReference>
<dbReference type="RefSeq" id="WP_149771014.1">
    <property type="nucleotide sequence ID" value="NZ_VDFQ02000006.1"/>
</dbReference>
<comment type="caution">
    <text evidence="7">The sequence shown here is derived from an EMBL/GenBank/DDBJ whole genome shotgun (WGS) entry which is preliminary data.</text>
</comment>
<organism evidence="7 8">
    <name type="scientific">Mumia zhuanghuii</name>
    <dbReference type="NCBI Taxonomy" id="2585211"/>
    <lineage>
        <taxon>Bacteria</taxon>
        <taxon>Bacillati</taxon>
        <taxon>Actinomycetota</taxon>
        <taxon>Actinomycetes</taxon>
        <taxon>Propionibacteriales</taxon>
        <taxon>Nocardioidaceae</taxon>
        <taxon>Mumia</taxon>
    </lineage>
</organism>
<dbReference type="GO" id="GO:0046688">
    <property type="term" value="P:response to copper ion"/>
    <property type="evidence" value="ECO:0007669"/>
    <property type="project" value="InterPro"/>
</dbReference>
<dbReference type="GO" id="GO:0005886">
    <property type="term" value="C:plasma membrane"/>
    <property type="evidence" value="ECO:0007669"/>
    <property type="project" value="TreeGrafter"/>
</dbReference>
<keyword evidence="2" id="KW-0479">Metal-binding</keyword>
<name>A0A5Q6RP36_9ACTN</name>
<dbReference type="AlphaFoldDB" id="A0A5Q6RP36"/>
<evidence type="ECO:0000256" key="4">
    <source>
        <dbReference type="ARBA" id="ARBA00023008"/>
    </source>
</evidence>
<reference evidence="7 8" key="1">
    <citation type="submission" date="2019-09" db="EMBL/GenBank/DDBJ databases">
        <title>Mumia zhuanghuii sp. nov. isolated from the intestinal contents of plateau pika (Ochotona curzoniae) in the Qinghai-Tibet plateau of China.</title>
        <authorList>
            <person name="Tian Z."/>
        </authorList>
    </citation>
    <scope>NUCLEOTIDE SEQUENCE [LARGE SCALE GENOMIC DNA]</scope>
    <source>
        <strain evidence="8">350</strain>
    </source>
</reference>
<evidence type="ECO:0000313" key="8">
    <source>
        <dbReference type="Proteomes" id="UP000307768"/>
    </source>
</evidence>
<dbReference type="Gene3D" id="2.60.40.1220">
    <property type="match status" value="1"/>
</dbReference>
<dbReference type="OrthoDB" id="5242236at2"/>
<dbReference type="Pfam" id="PF04234">
    <property type="entry name" value="CopC"/>
    <property type="match status" value="1"/>
</dbReference>
<sequence length="181" mass="19302">MRWIARCRRSVVSSALVCVAVVGLLLVGSPTAVGHAVLVSTSPADGSTTATLPEEIVFTFNERVTTPAFVVVEAPDGTQVTSGDARTDDKSVVATLSDADIAGEYRASYRVVSADGHPISGSVYFTVSQGRTVEKTRDDEGADETSFIHEHRAHFLWGAAGVVAAAALLLWPRRREDKEET</sequence>
<gene>
    <name evidence="7" type="ORF">FE697_017950</name>
</gene>
<dbReference type="PANTHER" id="PTHR34820">
    <property type="entry name" value="INNER MEMBRANE PROTEIN YEBZ"/>
    <property type="match status" value="1"/>
</dbReference>
<evidence type="ECO:0000256" key="1">
    <source>
        <dbReference type="ARBA" id="ARBA00004196"/>
    </source>
</evidence>
<dbReference type="GO" id="GO:0030313">
    <property type="term" value="C:cell envelope"/>
    <property type="evidence" value="ECO:0007669"/>
    <property type="project" value="UniProtKB-SubCell"/>
</dbReference>
<protein>
    <submittedName>
        <fullName evidence="7">Copper resistance protein CopC</fullName>
    </submittedName>
</protein>
<keyword evidence="5" id="KW-1133">Transmembrane helix</keyword>
<evidence type="ECO:0000256" key="3">
    <source>
        <dbReference type="ARBA" id="ARBA00022729"/>
    </source>
</evidence>
<evidence type="ECO:0000256" key="5">
    <source>
        <dbReference type="SAM" id="Phobius"/>
    </source>
</evidence>